<protein>
    <submittedName>
        <fullName evidence="8">Uncharacterized protein</fullName>
    </submittedName>
</protein>
<dbReference type="GO" id="GO:0008270">
    <property type="term" value="F:zinc ion binding"/>
    <property type="evidence" value="ECO:0007669"/>
    <property type="project" value="UniProtKB-KW"/>
</dbReference>
<keyword evidence="4" id="KW-0863">Zinc-finger</keyword>
<dbReference type="SMART" id="SM00320">
    <property type="entry name" value="WD40"/>
    <property type="match status" value="4"/>
</dbReference>
<keyword evidence="2" id="KW-0479">Metal-binding</keyword>
<accession>A0A5A8D769</accession>
<dbReference type="InterPro" id="IPR001680">
    <property type="entry name" value="WD40_rpt"/>
</dbReference>
<evidence type="ECO:0000313" key="8">
    <source>
        <dbReference type="EMBL" id="KAA0159831.1"/>
    </source>
</evidence>
<dbReference type="InterPro" id="IPR015943">
    <property type="entry name" value="WD40/YVTN_repeat-like_dom_sf"/>
</dbReference>
<dbReference type="PROSITE" id="PS00678">
    <property type="entry name" value="WD_REPEATS_1"/>
    <property type="match status" value="1"/>
</dbReference>
<evidence type="ECO:0000256" key="7">
    <source>
        <dbReference type="SAM" id="MobiDB-lite"/>
    </source>
</evidence>
<feature type="repeat" description="WD" evidence="6">
    <location>
        <begin position="204"/>
        <end position="238"/>
    </location>
</feature>
<keyword evidence="1 6" id="KW-0853">WD repeat</keyword>
<dbReference type="PROSITE" id="PS50294">
    <property type="entry name" value="WD_REPEATS_REGION"/>
    <property type="match status" value="1"/>
</dbReference>
<evidence type="ECO:0000256" key="1">
    <source>
        <dbReference type="ARBA" id="ARBA00022574"/>
    </source>
</evidence>
<feature type="region of interest" description="Disordered" evidence="7">
    <location>
        <begin position="847"/>
        <end position="868"/>
    </location>
</feature>
<feature type="region of interest" description="Disordered" evidence="7">
    <location>
        <begin position="890"/>
        <end position="998"/>
    </location>
</feature>
<dbReference type="GO" id="GO:0061700">
    <property type="term" value="C:GATOR2 complex"/>
    <property type="evidence" value="ECO:0007669"/>
    <property type="project" value="TreeGrafter"/>
</dbReference>
<evidence type="ECO:0000256" key="6">
    <source>
        <dbReference type="PROSITE-ProRule" id="PRU00221"/>
    </source>
</evidence>
<dbReference type="PROSITE" id="PS50082">
    <property type="entry name" value="WD_REPEATS_2"/>
    <property type="match status" value="1"/>
</dbReference>
<comment type="caution">
    <text evidence="8">The sequence shown here is derived from an EMBL/GenBank/DDBJ whole genome shotgun (WGS) entry which is preliminary data.</text>
</comment>
<feature type="compositionally biased region" description="Low complexity" evidence="7">
    <location>
        <begin position="907"/>
        <end position="916"/>
    </location>
</feature>
<organism evidence="8 9">
    <name type="scientific">Cafeteria roenbergensis</name>
    <name type="common">Marine flagellate</name>
    <dbReference type="NCBI Taxonomy" id="33653"/>
    <lineage>
        <taxon>Eukaryota</taxon>
        <taxon>Sar</taxon>
        <taxon>Stramenopiles</taxon>
        <taxon>Bigyra</taxon>
        <taxon>Opalozoa</taxon>
        <taxon>Bicosoecida</taxon>
        <taxon>Cafeteriaceae</taxon>
        <taxon>Cafeteria</taxon>
    </lineage>
</organism>
<dbReference type="GO" id="GO:0016239">
    <property type="term" value="P:positive regulation of macroautophagy"/>
    <property type="evidence" value="ECO:0007669"/>
    <property type="project" value="TreeGrafter"/>
</dbReference>
<feature type="region of interest" description="Disordered" evidence="7">
    <location>
        <begin position="1290"/>
        <end position="1343"/>
    </location>
</feature>
<gene>
    <name evidence="8" type="ORF">FNF28_05641</name>
</gene>
<dbReference type="PANTHER" id="PTHR46200">
    <property type="entry name" value="GATOR COMPLEX PROTEIN WDR24"/>
    <property type="match status" value="1"/>
</dbReference>
<feature type="region of interest" description="Disordered" evidence="7">
    <location>
        <begin position="1084"/>
        <end position="1112"/>
    </location>
</feature>
<dbReference type="GO" id="GO:1904263">
    <property type="term" value="P:positive regulation of TORC1 signaling"/>
    <property type="evidence" value="ECO:0007669"/>
    <property type="project" value="TreeGrafter"/>
</dbReference>
<reference evidence="8 9" key="1">
    <citation type="submission" date="2019-07" db="EMBL/GenBank/DDBJ databases">
        <title>Genomes of Cafeteria roenbergensis.</title>
        <authorList>
            <person name="Fischer M.G."/>
            <person name="Hackl T."/>
            <person name="Roman M."/>
        </authorList>
    </citation>
    <scope>NUCLEOTIDE SEQUENCE [LARGE SCALE GENOMIC DNA]</scope>
    <source>
        <strain evidence="8 9">RCC970-E3</strain>
    </source>
</reference>
<evidence type="ECO:0000313" key="9">
    <source>
        <dbReference type="Proteomes" id="UP000324907"/>
    </source>
</evidence>
<feature type="compositionally biased region" description="Low complexity" evidence="7">
    <location>
        <begin position="1311"/>
        <end position="1322"/>
    </location>
</feature>
<dbReference type="GO" id="GO:0005774">
    <property type="term" value="C:vacuolar membrane"/>
    <property type="evidence" value="ECO:0007669"/>
    <property type="project" value="TreeGrafter"/>
</dbReference>
<name>A0A5A8D769_CAFRO</name>
<feature type="compositionally biased region" description="Basic and acidic residues" evidence="7">
    <location>
        <begin position="1093"/>
        <end position="1109"/>
    </location>
</feature>
<dbReference type="EMBL" id="VLTL01000119">
    <property type="protein sequence ID" value="KAA0159831.1"/>
    <property type="molecule type" value="Genomic_DNA"/>
</dbReference>
<feature type="compositionally biased region" description="Acidic residues" evidence="7">
    <location>
        <begin position="1364"/>
        <end position="1375"/>
    </location>
</feature>
<dbReference type="InterPro" id="IPR037590">
    <property type="entry name" value="WDR24"/>
</dbReference>
<evidence type="ECO:0000256" key="4">
    <source>
        <dbReference type="ARBA" id="ARBA00022771"/>
    </source>
</evidence>
<dbReference type="Pfam" id="PF00400">
    <property type="entry name" value="WD40"/>
    <property type="match status" value="1"/>
</dbReference>
<keyword evidence="3" id="KW-0677">Repeat</keyword>
<evidence type="ECO:0000256" key="2">
    <source>
        <dbReference type="ARBA" id="ARBA00022723"/>
    </source>
</evidence>
<feature type="compositionally biased region" description="Low complexity" evidence="7">
    <location>
        <begin position="469"/>
        <end position="480"/>
    </location>
</feature>
<feature type="compositionally biased region" description="Basic and acidic residues" evidence="7">
    <location>
        <begin position="948"/>
        <end position="960"/>
    </location>
</feature>
<dbReference type="Proteomes" id="UP000324907">
    <property type="component" value="Unassembled WGS sequence"/>
</dbReference>
<sequence length="1418" mass="143750">MAGTSEWTGDEMRIGSSVANGLSTLDIAANLSFCVVGGKAVLKAISIDSDGRLAEASSLRRKRGKSDASKIQQLACHPRHSGVVATVAMNGAILIWTQEVDRPYWSCQALTAGEACLAACIKWHPVKEWHLLAGGEDGIARLWQVPSAAQQAPTVLWSKRCQEGIRAIAWTVAGPKAVFACGLRNGRVQVFSEDPERPAPILTMLAHSAITQTLAWHPVWPGVLATGGRDCCVRVWDLTRRVAPGTETTVSNVLAPASVIEAICGPEAAAAIARHAQAGPSSAYRFPASAAAAGRRPRFTSAREEWSSGHGGLAHGTGHAPKLRPGQLPGAGSSRFGSGPSGLRGPRDVVAIPLGATSDAAMSASAGQRDSPVLLANLSAISVVLGIQWRPGTCLHIAANTTSLGSCVKVWDISRPGIPVAEFNRPSSHGAIAAVAWVPREDLHSLAAARSAPGAATLRSGEGSSTPNSAVGSSRAGASRGDSRAGDGSGAGSAIVAAAPTTSTASSMSVTSTSLSQSARFAERQPALGSSSLGASALIVVSSGGSVALMPITAASQPHNTVRTSGIALSAAGIAAFCQPLRREALWPHPSHRFPTLPHPRGRQPSSYVPRFQAVLAAKAAAEQTQANGGGAARGGGGGGGWGRESAVAAMDTMDEWMGAFPPRGDGGIRVTPSGLLSSQTPKEAFAAPPPGSIVKVVNDVLYMTAGLATAPVRAGRATTDDAAADADADATTAAGGFARGAVMSPMEAFREMALGYRLEGGSRAELCTWNASVARRAGATEAAMVWSALAALLQPVCGAGRAHQGGAATDGNVAASAAATGVEARGAGAGLGQGVLLRADGSRLDSASAAPGGVASGSPGNRFTAPHSAASRHVWSVDGLLGAMGVAGLKPDRGAAGPDSRPDASPPATSSAAGGLHEGVQAGPMSDWSSLPSESDADADEDEDDSFDQRNDADLDADAHGAGAGAAGAADSKEQLARGEGKSTAPGAASRVAKAGGATGVRRGGAVLAPAGPWGLLEPEEAVAVAAVPAEANARPTPAATAAAATTAAGPPEGGTGAMGLDIDVASAGRSGAAASLGFTFDASSPTRTAHHHDDDGSGDGNETKRLVDLPSRGLGVGEVLRGATGALSKEETVLGGVARRHYEAPAPSSGKSRPQARLPIRQVPEDGRGASASGGSRVDEAFWTSQRREHRRPERVHGKGPADGQFADLSENLDRNLGKKGKPVMEDGTVRRFAPTTETSIEAALTRRRKIHPADKATQRNGIGLAKPGDKAVARAEYEPGYFKGGGVVTGSTSGLHKPYPKRQPVRRPAASDPAESAASLRGYGQDPAAPAAPARYEDMTLEQRRMAEALVESIRAIEALNPDDDSSEDSDGEPVPSRADGAAADPGRGHTWEEATGCLTVAAREAGSAPAEPAE</sequence>
<feature type="region of interest" description="Disordered" evidence="7">
    <location>
        <begin position="1167"/>
        <end position="1211"/>
    </location>
</feature>
<feature type="region of interest" description="Disordered" evidence="7">
    <location>
        <begin position="454"/>
        <end position="493"/>
    </location>
</feature>
<evidence type="ECO:0000256" key="3">
    <source>
        <dbReference type="ARBA" id="ARBA00022737"/>
    </source>
</evidence>
<feature type="compositionally biased region" description="Low complexity" evidence="7">
    <location>
        <begin position="847"/>
        <end position="861"/>
    </location>
</feature>
<proteinExistence type="predicted"/>
<feature type="compositionally biased region" description="Basic and acidic residues" evidence="7">
    <location>
        <begin position="972"/>
        <end position="982"/>
    </location>
</feature>
<dbReference type="InterPro" id="IPR036322">
    <property type="entry name" value="WD40_repeat_dom_sf"/>
</dbReference>
<feature type="region of interest" description="Disordered" evidence="7">
    <location>
        <begin position="297"/>
        <end position="344"/>
    </location>
</feature>
<dbReference type="PANTHER" id="PTHR46200:SF1">
    <property type="entry name" value="GATOR COMPLEX PROTEIN WDR24"/>
    <property type="match status" value="1"/>
</dbReference>
<dbReference type="GO" id="GO:0005829">
    <property type="term" value="C:cytosol"/>
    <property type="evidence" value="ECO:0007669"/>
    <property type="project" value="TreeGrafter"/>
</dbReference>
<dbReference type="InterPro" id="IPR019775">
    <property type="entry name" value="WD40_repeat_CS"/>
</dbReference>
<evidence type="ECO:0000256" key="5">
    <source>
        <dbReference type="ARBA" id="ARBA00022833"/>
    </source>
</evidence>
<feature type="region of interest" description="Disordered" evidence="7">
    <location>
        <begin position="1359"/>
        <end position="1418"/>
    </location>
</feature>
<keyword evidence="5" id="KW-0862">Zinc</keyword>
<feature type="compositionally biased region" description="Acidic residues" evidence="7">
    <location>
        <begin position="936"/>
        <end position="947"/>
    </location>
</feature>
<dbReference type="Gene3D" id="2.130.10.10">
    <property type="entry name" value="YVTN repeat-like/Quinoprotein amine dehydrogenase"/>
    <property type="match status" value="1"/>
</dbReference>
<dbReference type="SUPFAM" id="SSF50978">
    <property type="entry name" value="WD40 repeat-like"/>
    <property type="match status" value="1"/>
</dbReference>